<dbReference type="CDD" id="cd08422">
    <property type="entry name" value="PBP2_CrgA_like"/>
    <property type="match status" value="1"/>
</dbReference>
<keyword evidence="4" id="KW-0804">Transcription</keyword>
<dbReference type="InterPro" id="IPR036390">
    <property type="entry name" value="WH_DNA-bd_sf"/>
</dbReference>
<dbReference type="AlphaFoldDB" id="A0A0Q0YTB1"/>
<dbReference type="GO" id="GO:0003700">
    <property type="term" value="F:DNA-binding transcription factor activity"/>
    <property type="evidence" value="ECO:0007669"/>
    <property type="project" value="InterPro"/>
</dbReference>
<dbReference type="RefSeq" id="WP_055104223.1">
    <property type="nucleotide sequence ID" value="NZ_LLWH01000203.1"/>
</dbReference>
<evidence type="ECO:0000256" key="4">
    <source>
        <dbReference type="ARBA" id="ARBA00023163"/>
    </source>
</evidence>
<dbReference type="Gene3D" id="3.40.190.290">
    <property type="match status" value="1"/>
</dbReference>
<dbReference type="Pfam" id="PF00126">
    <property type="entry name" value="HTH_1"/>
    <property type="match status" value="1"/>
</dbReference>
<dbReference type="GO" id="GO:0003677">
    <property type="term" value="F:DNA binding"/>
    <property type="evidence" value="ECO:0007669"/>
    <property type="project" value="UniProtKB-KW"/>
</dbReference>
<evidence type="ECO:0000256" key="3">
    <source>
        <dbReference type="ARBA" id="ARBA00023125"/>
    </source>
</evidence>
<evidence type="ECO:0000256" key="1">
    <source>
        <dbReference type="ARBA" id="ARBA00009437"/>
    </source>
</evidence>
<keyword evidence="3" id="KW-0238">DNA-binding</keyword>
<dbReference type="InterPro" id="IPR000847">
    <property type="entry name" value="LysR_HTH_N"/>
</dbReference>
<dbReference type="PANTHER" id="PTHR30537">
    <property type="entry name" value="HTH-TYPE TRANSCRIPTIONAL REGULATOR"/>
    <property type="match status" value="1"/>
</dbReference>
<evidence type="ECO:0000313" key="6">
    <source>
        <dbReference type="EMBL" id="KQB52259.1"/>
    </source>
</evidence>
<accession>A0A0Q0YTB1</accession>
<dbReference type="Proteomes" id="UP000050342">
    <property type="component" value="Unassembled WGS sequence"/>
</dbReference>
<keyword evidence="2" id="KW-0805">Transcription regulation</keyword>
<dbReference type="Gene3D" id="1.10.10.10">
    <property type="entry name" value="Winged helix-like DNA-binding domain superfamily/Winged helix DNA-binding domain"/>
    <property type="match status" value="1"/>
</dbReference>
<dbReference type="EMBL" id="LLWH01000203">
    <property type="protein sequence ID" value="KQB52259.1"/>
    <property type="molecule type" value="Genomic_DNA"/>
</dbReference>
<evidence type="ECO:0000313" key="7">
    <source>
        <dbReference type="Proteomes" id="UP000050342"/>
    </source>
</evidence>
<comment type="similarity">
    <text evidence="1">Belongs to the LysR transcriptional regulatory family.</text>
</comment>
<dbReference type="InterPro" id="IPR005119">
    <property type="entry name" value="LysR_subst-bd"/>
</dbReference>
<name>A0A0Q0YTB1_9PSED</name>
<dbReference type="PROSITE" id="PS50931">
    <property type="entry name" value="HTH_LYSR"/>
    <property type="match status" value="1"/>
</dbReference>
<protein>
    <submittedName>
        <fullName evidence="6">LysR family transcriptional regulator</fullName>
    </submittedName>
</protein>
<organism evidence="6 7">
    <name type="scientific">Pseudomonas endophytica</name>
    <dbReference type="NCBI Taxonomy" id="1563157"/>
    <lineage>
        <taxon>Bacteria</taxon>
        <taxon>Pseudomonadati</taxon>
        <taxon>Pseudomonadota</taxon>
        <taxon>Gammaproteobacteria</taxon>
        <taxon>Pseudomonadales</taxon>
        <taxon>Pseudomonadaceae</taxon>
        <taxon>Pseudomonas</taxon>
    </lineage>
</organism>
<feature type="domain" description="HTH lysR-type" evidence="5">
    <location>
        <begin position="1"/>
        <end position="59"/>
    </location>
</feature>
<dbReference type="InterPro" id="IPR036388">
    <property type="entry name" value="WH-like_DNA-bd_sf"/>
</dbReference>
<evidence type="ECO:0000256" key="2">
    <source>
        <dbReference type="ARBA" id="ARBA00023015"/>
    </source>
</evidence>
<gene>
    <name evidence="6" type="ORF">AQS70_15070</name>
</gene>
<dbReference type="Pfam" id="PF03466">
    <property type="entry name" value="LysR_substrate"/>
    <property type="match status" value="1"/>
</dbReference>
<dbReference type="SUPFAM" id="SSF46785">
    <property type="entry name" value="Winged helix' DNA-binding domain"/>
    <property type="match status" value="1"/>
</dbReference>
<reference evidence="6 7" key="1">
    <citation type="submission" date="2015-10" db="EMBL/GenBank/DDBJ databases">
        <title>Pseudomonas helleri sp. nov. and Pseudomonas weihenstephanensis sp. nov., isolated from raw cows milk.</title>
        <authorList>
            <person name="Von Neubeck M."/>
            <person name="Huptas C."/>
            <person name="Wenning M."/>
            <person name="Scherer S."/>
        </authorList>
    </citation>
    <scope>NUCLEOTIDE SEQUENCE [LARGE SCALE GENOMIC DNA]</scope>
    <source>
        <strain evidence="6 7">BSTT44</strain>
    </source>
</reference>
<dbReference type="InterPro" id="IPR058163">
    <property type="entry name" value="LysR-type_TF_proteobact-type"/>
</dbReference>
<keyword evidence="7" id="KW-1185">Reference proteome</keyword>
<dbReference type="STRING" id="1563157.AQS70_15070"/>
<dbReference type="OrthoDB" id="8678019at2"/>
<evidence type="ECO:0000259" key="5">
    <source>
        <dbReference type="PROSITE" id="PS50931"/>
    </source>
</evidence>
<dbReference type="PANTHER" id="PTHR30537:SF5">
    <property type="entry name" value="HTH-TYPE TRANSCRIPTIONAL ACTIVATOR TTDR-RELATED"/>
    <property type="match status" value="1"/>
</dbReference>
<dbReference type="SUPFAM" id="SSF53850">
    <property type="entry name" value="Periplasmic binding protein-like II"/>
    <property type="match status" value="1"/>
</dbReference>
<comment type="caution">
    <text evidence="6">The sequence shown here is derived from an EMBL/GenBank/DDBJ whole genome shotgun (WGS) entry which is preliminary data.</text>
</comment>
<sequence>MDKLSNMSVYVKVVEMGSFTAVANHLDSTVGNVSRSVSALEKVLDTRLLQRSTRRLSVTDAGQRFYERCTKILADLEHAEAEASNAALKPRGTLRVHCVPGLARHLVTSAVLEYRREFPQVTVDLLLSQRMPNLLEDQLDISILIARTLPDSAYVSQKIGISHCVLVASAEYLQRYPAPMTAADLADHQCLLLGTVDYVRDEWQLKGKSGNVTFIPQGPSFSVNDMDAMAVAIREGAGIGLMAGFSAIDDLRAGRLVRVLPEYHTHERNVYAVYTSRQFIDAKITRFIEKLKKRVGAELMKTAEELIV</sequence>
<dbReference type="FunFam" id="1.10.10.10:FF:000001">
    <property type="entry name" value="LysR family transcriptional regulator"/>
    <property type="match status" value="1"/>
</dbReference>
<proteinExistence type="inferred from homology"/>